<accession>A0A067Q8Q8</accession>
<feature type="domain" description="Zn(2)-C6 fungal-type" evidence="4">
    <location>
        <begin position="40"/>
        <end position="75"/>
    </location>
</feature>
<dbReference type="AlphaFoldDB" id="A0A067Q8Q8"/>
<evidence type="ECO:0000313" key="6">
    <source>
        <dbReference type="Proteomes" id="UP000027265"/>
    </source>
</evidence>
<dbReference type="PROSITE" id="PS00463">
    <property type="entry name" value="ZN2_CY6_FUNGAL_1"/>
    <property type="match status" value="1"/>
</dbReference>
<dbReference type="SMART" id="SM00906">
    <property type="entry name" value="Fungal_trans"/>
    <property type="match status" value="1"/>
</dbReference>
<dbReference type="GO" id="GO:0003677">
    <property type="term" value="F:DNA binding"/>
    <property type="evidence" value="ECO:0007669"/>
    <property type="project" value="InterPro"/>
</dbReference>
<dbReference type="Pfam" id="PF00172">
    <property type="entry name" value="Zn_clus"/>
    <property type="match status" value="1"/>
</dbReference>
<dbReference type="InterPro" id="IPR050797">
    <property type="entry name" value="Carb_Metab_Trans_Reg"/>
</dbReference>
<sequence length="685" mass="75938">MPVARSKKDSDSGTPSSDDASCKEPIAEKSKVKRKRQSQSCDACRARKVRCARENPEDQSQPCKHCVALGIPCTYEYQPKKRGPPNLYLRRLQEAAAAAANGKQENGRADDIKPTSPISASLSPSQSSLATPKIQGVASPSFLDSSVAAMPSGALPPSRYPIAADTFHPQYLVSLGSPGYNPSRSPINDEIPPYSPAESSSTYPLYNWSFKQHQPTPIPPPSVIPPLSYYYRPHRLEDVAPRDTISLIIALFFDFVYPLTPCVHKPSFMADLHARREERDPLFFALVMSTVASTLVQVPRSYVPMERSAVRKLAQNCHEASRHITVASYDPPTSIHVVIRYFDCIYHFCEGHDATQHAAFGEAAHIAVTLRMHEEASYEGLDPIECEVRRRTFWLLFGADKSMSILLGRPISLRDEDCTVHFPKELDDEYITPSAYLPQPHGKTAIVSGLNYISRIFALLGEILVRIRVDKRSPPQGQFATARLEEVQTLHARIISALMHAPEPLQLKRAHPQSQLPSEYGGAGFRQATFAEVKDFFDNPTASRANALNPFLVMQSNLYVTQQLVRFVIEQYRDELITSLQGTVDEVRAAEDKEAVASELLNILHSIPIQSIATNGPSLVHKVRFVASTLLDAVRKAETAPASAARAHAYLWDFLSILSEIERNYLLDDDRDATSSGDGMTMVGS</sequence>
<dbReference type="InParanoid" id="A0A067Q8Q8"/>
<feature type="region of interest" description="Disordered" evidence="3">
    <location>
        <begin position="1"/>
        <end position="39"/>
    </location>
</feature>
<feature type="compositionally biased region" description="Low complexity" evidence="3">
    <location>
        <begin position="114"/>
        <end position="132"/>
    </location>
</feature>
<keyword evidence="6" id="KW-1185">Reference proteome</keyword>
<dbReference type="Pfam" id="PF04082">
    <property type="entry name" value="Fungal_trans"/>
    <property type="match status" value="1"/>
</dbReference>
<dbReference type="SMART" id="SM00066">
    <property type="entry name" value="GAL4"/>
    <property type="match status" value="1"/>
</dbReference>
<dbReference type="SUPFAM" id="SSF57701">
    <property type="entry name" value="Zn2/Cys6 DNA-binding domain"/>
    <property type="match status" value="1"/>
</dbReference>
<dbReference type="GO" id="GO:0006351">
    <property type="term" value="P:DNA-templated transcription"/>
    <property type="evidence" value="ECO:0007669"/>
    <property type="project" value="InterPro"/>
</dbReference>
<dbReference type="PANTHER" id="PTHR31668:SF30">
    <property type="entry name" value="ZN(II)2CYS6 TRANSCRIPTION FACTOR (EUROFUNG)"/>
    <property type="match status" value="1"/>
</dbReference>
<evidence type="ECO:0000256" key="1">
    <source>
        <dbReference type="ARBA" id="ARBA00022723"/>
    </source>
</evidence>
<dbReference type="CDD" id="cd12148">
    <property type="entry name" value="fungal_TF_MHR"/>
    <property type="match status" value="1"/>
</dbReference>
<gene>
    <name evidence="5" type="ORF">JAAARDRAFT_30454</name>
</gene>
<dbReference type="InterPro" id="IPR036864">
    <property type="entry name" value="Zn2-C6_fun-type_DNA-bd_sf"/>
</dbReference>
<organism evidence="5 6">
    <name type="scientific">Jaapia argillacea MUCL 33604</name>
    <dbReference type="NCBI Taxonomy" id="933084"/>
    <lineage>
        <taxon>Eukaryota</taxon>
        <taxon>Fungi</taxon>
        <taxon>Dikarya</taxon>
        <taxon>Basidiomycota</taxon>
        <taxon>Agaricomycotina</taxon>
        <taxon>Agaricomycetes</taxon>
        <taxon>Agaricomycetidae</taxon>
        <taxon>Jaapiales</taxon>
        <taxon>Jaapiaceae</taxon>
        <taxon>Jaapia</taxon>
    </lineage>
</organism>
<dbReference type="InterPro" id="IPR007219">
    <property type="entry name" value="XnlR_reg_dom"/>
</dbReference>
<dbReference type="PANTHER" id="PTHR31668">
    <property type="entry name" value="GLUCOSE TRANSPORT TRANSCRIPTION REGULATOR RGT1-RELATED-RELATED"/>
    <property type="match status" value="1"/>
</dbReference>
<feature type="compositionally biased region" description="Basic and acidic residues" evidence="3">
    <location>
        <begin position="1"/>
        <end position="11"/>
    </location>
</feature>
<feature type="region of interest" description="Disordered" evidence="3">
    <location>
        <begin position="99"/>
        <end position="133"/>
    </location>
</feature>
<keyword evidence="2" id="KW-0539">Nucleus</keyword>
<evidence type="ECO:0000256" key="2">
    <source>
        <dbReference type="ARBA" id="ARBA00023242"/>
    </source>
</evidence>
<protein>
    <recommendedName>
        <fullName evidence="4">Zn(2)-C6 fungal-type domain-containing protein</fullName>
    </recommendedName>
</protein>
<dbReference type="CDD" id="cd00067">
    <property type="entry name" value="GAL4"/>
    <property type="match status" value="1"/>
</dbReference>
<reference evidence="6" key="1">
    <citation type="journal article" date="2014" name="Proc. Natl. Acad. Sci. U.S.A.">
        <title>Extensive sampling of basidiomycete genomes demonstrates inadequacy of the white-rot/brown-rot paradigm for wood decay fungi.</title>
        <authorList>
            <person name="Riley R."/>
            <person name="Salamov A.A."/>
            <person name="Brown D.W."/>
            <person name="Nagy L.G."/>
            <person name="Floudas D."/>
            <person name="Held B.W."/>
            <person name="Levasseur A."/>
            <person name="Lombard V."/>
            <person name="Morin E."/>
            <person name="Otillar R."/>
            <person name="Lindquist E.A."/>
            <person name="Sun H."/>
            <person name="LaButti K.M."/>
            <person name="Schmutz J."/>
            <person name="Jabbour D."/>
            <person name="Luo H."/>
            <person name="Baker S.E."/>
            <person name="Pisabarro A.G."/>
            <person name="Walton J.D."/>
            <person name="Blanchette R.A."/>
            <person name="Henrissat B."/>
            <person name="Martin F."/>
            <person name="Cullen D."/>
            <person name="Hibbett D.S."/>
            <person name="Grigoriev I.V."/>
        </authorList>
    </citation>
    <scope>NUCLEOTIDE SEQUENCE [LARGE SCALE GENOMIC DNA]</scope>
    <source>
        <strain evidence="6">MUCL 33604</strain>
    </source>
</reference>
<feature type="compositionally biased region" description="Basic and acidic residues" evidence="3">
    <location>
        <begin position="20"/>
        <end position="30"/>
    </location>
</feature>
<dbReference type="GO" id="GO:0000981">
    <property type="term" value="F:DNA-binding transcription factor activity, RNA polymerase II-specific"/>
    <property type="evidence" value="ECO:0007669"/>
    <property type="project" value="InterPro"/>
</dbReference>
<dbReference type="Proteomes" id="UP000027265">
    <property type="component" value="Unassembled WGS sequence"/>
</dbReference>
<dbReference type="Gene3D" id="4.10.240.10">
    <property type="entry name" value="Zn(2)-C6 fungal-type DNA-binding domain"/>
    <property type="match status" value="1"/>
</dbReference>
<dbReference type="InterPro" id="IPR001138">
    <property type="entry name" value="Zn2Cys6_DnaBD"/>
</dbReference>
<dbReference type="GO" id="GO:0008270">
    <property type="term" value="F:zinc ion binding"/>
    <property type="evidence" value="ECO:0007669"/>
    <property type="project" value="InterPro"/>
</dbReference>
<dbReference type="HOGENOM" id="CLU_018104_1_0_1"/>
<proteinExistence type="predicted"/>
<evidence type="ECO:0000256" key="3">
    <source>
        <dbReference type="SAM" id="MobiDB-lite"/>
    </source>
</evidence>
<name>A0A067Q8Q8_9AGAM</name>
<keyword evidence="1" id="KW-0479">Metal-binding</keyword>
<dbReference type="EMBL" id="KL197711">
    <property type="protein sequence ID" value="KDQ62550.1"/>
    <property type="molecule type" value="Genomic_DNA"/>
</dbReference>
<dbReference type="OrthoDB" id="1708823at2759"/>
<dbReference type="PROSITE" id="PS50048">
    <property type="entry name" value="ZN2_CY6_FUNGAL_2"/>
    <property type="match status" value="1"/>
</dbReference>
<evidence type="ECO:0000259" key="4">
    <source>
        <dbReference type="PROSITE" id="PS50048"/>
    </source>
</evidence>
<evidence type="ECO:0000313" key="5">
    <source>
        <dbReference type="EMBL" id="KDQ62550.1"/>
    </source>
</evidence>
<dbReference type="STRING" id="933084.A0A067Q8Q8"/>